<evidence type="ECO:0000313" key="7">
    <source>
        <dbReference type="Proteomes" id="UP000005632"/>
    </source>
</evidence>
<evidence type="ECO:0000259" key="5">
    <source>
        <dbReference type="PROSITE" id="PS51635"/>
    </source>
</evidence>
<name>G8QU12_SPHPG</name>
<feature type="active site" description="Nucleophile" evidence="4">
    <location>
        <position position="44"/>
    </location>
</feature>
<dbReference type="Proteomes" id="UP000005632">
    <property type="component" value="Chromosome"/>
</dbReference>
<dbReference type="OrthoDB" id="9770965at2"/>
<organism evidence="6 7">
    <name type="scientific">Sphaerochaeta pleomorpha (strain ATCC BAA-1885 / DSM 22778 / Grapes)</name>
    <dbReference type="NCBI Taxonomy" id="158190"/>
    <lineage>
        <taxon>Bacteria</taxon>
        <taxon>Pseudomonadati</taxon>
        <taxon>Spirochaetota</taxon>
        <taxon>Spirochaetia</taxon>
        <taxon>Spirochaetales</taxon>
        <taxon>Sphaerochaetaceae</taxon>
        <taxon>Sphaerochaeta</taxon>
    </lineage>
</organism>
<evidence type="ECO:0000256" key="1">
    <source>
        <dbReference type="ARBA" id="ARBA00022801"/>
    </source>
</evidence>
<keyword evidence="3 4" id="KW-0443">Lipid metabolism</keyword>
<accession>G8QU12</accession>
<evidence type="ECO:0000256" key="3">
    <source>
        <dbReference type="ARBA" id="ARBA00023098"/>
    </source>
</evidence>
<gene>
    <name evidence="6" type="ordered locus">SpiGrapes_2498</name>
</gene>
<evidence type="ECO:0000313" key="6">
    <source>
        <dbReference type="EMBL" id="AEV30259.1"/>
    </source>
</evidence>
<dbReference type="Pfam" id="PF01734">
    <property type="entry name" value="Patatin"/>
    <property type="match status" value="1"/>
</dbReference>
<dbReference type="GO" id="GO:0016787">
    <property type="term" value="F:hydrolase activity"/>
    <property type="evidence" value="ECO:0007669"/>
    <property type="project" value="UniProtKB-UniRule"/>
</dbReference>
<dbReference type="PROSITE" id="PS51635">
    <property type="entry name" value="PNPLA"/>
    <property type="match status" value="1"/>
</dbReference>
<dbReference type="RefSeq" id="WP_014271099.1">
    <property type="nucleotide sequence ID" value="NC_016633.1"/>
</dbReference>
<feature type="active site" description="Proton acceptor" evidence="4">
    <location>
        <position position="189"/>
    </location>
</feature>
<dbReference type="InterPro" id="IPR050301">
    <property type="entry name" value="NTE"/>
</dbReference>
<keyword evidence="7" id="KW-1185">Reference proteome</keyword>
<dbReference type="STRING" id="158190.SpiGrapes_2498"/>
<dbReference type="HOGENOM" id="CLU_034454_0_0_12"/>
<dbReference type="AlphaFoldDB" id="G8QU12"/>
<feature type="domain" description="PNPLA" evidence="5">
    <location>
        <begin position="9"/>
        <end position="202"/>
    </location>
</feature>
<dbReference type="GO" id="GO:0016042">
    <property type="term" value="P:lipid catabolic process"/>
    <property type="evidence" value="ECO:0007669"/>
    <property type="project" value="UniProtKB-UniRule"/>
</dbReference>
<dbReference type="KEGG" id="sgp:SpiGrapes_2498"/>
<dbReference type="InterPro" id="IPR002641">
    <property type="entry name" value="PNPLA_dom"/>
</dbReference>
<protein>
    <submittedName>
        <fullName evidence="6">Putative esterase of the alpha-beta hydrolase superfamily</fullName>
    </submittedName>
</protein>
<dbReference type="EMBL" id="CP003155">
    <property type="protein sequence ID" value="AEV30259.1"/>
    <property type="molecule type" value="Genomic_DNA"/>
</dbReference>
<keyword evidence="1 4" id="KW-0378">Hydrolase</keyword>
<sequence>MDETKGIGLVLAGGGAKGAYQLGVWQALRKANLENRITHVAGTSVGAVNACMFAMGDIGNGHAVWDSLKKRDILTFEKEEGERLFKKLFSDFPNLSKEKVLRALSNKLSSGVFSREKMREIIENHTTDPVLPNCRVQTYATCFSCTEMKSKSFLLNDCPKKLAESILLASSALPLVFPVETIGTERFLDGGVTDNVPVGHLYELGIRTFIVVHLSQKGLVDRTHFPEARFLEIIPQQSLGNFFNGTLNFDQKAIQGHIDQGEREALHMFQSVISLEALFEGQRVQSNGESESEFMEKLKLALLKPLKSNTDAKNSSQK</sequence>
<dbReference type="PANTHER" id="PTHR14226:SF29">
    <property type="entry name" value="NEUROPATHY TARGET ESTERASE SWS"/>
    <property type="match status" value="1"/>
</dbReference>
<feature type="short sequence motif" description="DGA/G" evidence="4">
    <location>
        <begin position="189"/>
        <end position="191"/>
    </location>
</feature>
<evidence type="ECO:0000256" key="4">
    <source>
        <dbReference type="PROSITE-ProRule" id="PRU01161"/>
    </source>
</evidence>
<dbReference type="eggNOG" id="COG1752">
    <property type="taxonomic scope" value="Bacteria"/>
</dbReference>
<dbReference type="CDD" id="cd07209">
    <property type="entry name" value="Pat_hypo_Ecoli_Z1214_like"/>
    <property type="match status" value="1"/>
</dbReference>
<dbReference type="PANTHER" id="PTHR14226">
    <property type="entry name" value="NEUROPATHY TARGET ESTERASE/SWISS CHEESE D.MELANOGASTER"/>
    <property type="match status" value="1"/>
</dbReference>
<keyword evidence="2 4" id="KW-0442">Lipid degradation</keyword>
<feature type="short sequence motif" description="GXGXXG" evidence="4">
    <location>
        <begin position="13"/>
        <end position="18"/>
    </location>
</feature>
<evidence type="ECO:0000256" key="2">
    <source>
        <dbReference type="ARBA" id="ARBA00022963"/>
    </source>
</evidence>
<proteinExistence type="predicted"/>
<reference evidence="6 7" key="1">
    <citation type="submission" date="2011-11" db="EMBL/GenBank/DDBJ databases">
        <title>Complete sequence of Spirochaeta sp. grapes.</title>
        <authorList>
            <consortium name="US DOE Joint Genome Institute"/>
            <person name="Lucas S."/>
            <person name="Han J."/>
            <person name="Lapidus A."/>
            <person name="Cheng J.-F."/>
            <person name="Goodwin L."/>
            <person name="Pitluck S."/>
            <person name="Peters L."/>
            <person name="Ovchinnikova G."/>
            <person name="Munk A.C."/>
            <person name="Detter J.C."/>
            <person name="Han C."/>
            <person name="Tapia R."/>
            <person name="Land M."/>
            <person name="Hauser L."/>
            <person name="Kyrpides N."/>
            <person name="Ivanova N."/>
            <person name="Pagani I."/>
            <person name="Ritalahtilisa K."/>
            <person name="Loeffler F."/>
            <person name="Woyke T."/>
        </authorList>
    </citation>
    <scope>NUCLEOTIDE SEQUENCE [LARGE SCALE GENOMIC DNA]</scope>
    <source>
        <strain evidence="7">ATCC BAA-1885 / DSM 22778 / Grapes</strain>
    </source>
</reference>
<feature type="short sequence motif" description="GXSXG" evidence="4">
    <location>
        <begin position="42"/>
        <end position="46"/>
    </location>
</feature>
<dbReference type="Gene3D" id="3.40.1090.10">
    <property type="entry name" value="Cytosolic phospholipase A2 catalytic domain"/>
    <property type="match status" value="1"/>
</dbReference>
<dbReference type="SUPFAM" id="SSF52151">
    <property type="entry name" value="FabD/lysophospholipase-like"/>
    <property type="match status" value="1"/>
</dbReference>
<dbReference type="InterPro" id="IPR016035">
    <property type="entry name" value="Acyl_Trfase/lysoPLipase"/>
</dbReference>